<feature type="transmembrane region" description="Helical" evidence="5">
    <location>
        <begin position="163"/>
        <end position="182"/>
    </location>
</feature>
<proteinExistence type="inferred from homology"/>
<comment type="similarity">
    <text evidence="5">Belongs to the complex I subunit 2 family.</text>
</comment>
<feature type="transmembrane region" description="Helical" evidence="5">
    <location>
        <begin position="326"/>
        <end position="348"/>
    </location>
</feature>
<dbReference type="RefSeq" id="WP_115370137.1">
    <property type="nucleotide sequence ID" value="NZ_UGPZ01000003.1"/>
</dbReference>
<feature type="transmembrane region" description="Helical" evidence="5">
    <location>
        <begin position="78"/>
        <end position="97"/>
    </location>
</feature>
<comment type="function">
    <text evidence="5">NDH-1 shuttles electrons from NADH, via FMN and iron-sulfur (Fe-S) centers, to quinones in the respiratory chain. The immediate electron acceptor for the enzyme in this species is believed to be ubiquinone. Couples the redox reaction to proton translocation (for every two electrons transferred, four hydrogen ions are translocated across the cytoplasmic membrane), and thus conserves the redox energy in a proton gradient.</text>
</comment>
<dbReference type="GO" id="GO:0008137">
    <property type="term" value="F:NADH dehydrogenase (ubiquinone) activity"/>
    <property type="evidence" value="ECO:0007669"/>
    <property type="project" value="InterPro"/>
</dbReference>
<feature type="domain" description="NADH:quinone oxidoreductase/Mrp antiporter transmembrane" evidence="7">
    <location>
        <begin position="126"/>
        <end position="429"/>
    </location>
</feature>
<feature type="transmembrane region" description="Helical" evidence="5">
    <location>
        <begin position="6"/>
        <end position="29"/>
    </location>
</feature>
<feature type="transmembrane region" description="Helical" evidence="5">
    <location>
        <begin position="275"/>
        <end position="294"/>
    </location>
</feature>
<comment type="catalytic activity">
    <reaction evidence="5">
        <text>a quinone + NADH + 5 H(+)(in) = a quinol + NAD(+) + 4 H(+)(out)</text>
        <dbReference type="Rhea" id="RHEA:57888"/>
        <dbReference type="ChEBI" id="CHEBI:15378"/>
        <dbReference type="ChEBI" id="CHEBI:24646"/>
        <dbReference type="ChEBI" id="CHEBI:57540"/>
        <dbReference type="ChEBI" id="CHEBI:57945"/>
        <dbReference type="ChEBI" id="CHEBI:132124"/>
    </reaction>
</comment>
<dbReference type="InterPro" id="IPR010096">
    <property type="entry name" value="NADH-Q_OxRdtase_suN/2"/>
</dbReference>
<evidence type="ECO:0000256" key="1">
    <source>
        <dbReference type="ARBA" id="ARBA00004127"/>
    </source>
</evidence>
<feature type="transmembrane region" description="Helical" evidence="5">
    <location>
        <begin position="301"/>
        <end position="320"/>
    </location>
</feature>
<dbReference type="Pfam" id="PF00361">
    <property type="entry name" value="Proton_antipo_M"/>
    <property type="match status" value="1"/>
</dbReference>
<evidence type="ECO:0000256" key="4">
    <source>
        <dbReference type="ARBA" id="ARBA00023136"/>
    </source>
</evidence>
<evidence type="ECO:0000313" key="9">
    <source>
        <dbReference type="Proteomes" id="UP000254133"/>
    </source>
</evidence>
<dbReference type="GO" id="GO:0050136">
    <property type="term" value="F:NADH dehydrogenase (quinone) (non-electrogenic) activity"/>
    <property type="evidence" value="ECO:0007669"/>
    <property type="project" value="UniProtKB-UniRule"/>
</dbReference>
<evidence type="ECO:0000256" key="3">
    <source>
        <dbReference type="ARBA" id="ARBA00022989"/>
    </source>
</evidence>
<evidence type="ECO:0000259" key="7">
    <source>
        <dbReference type="Pfam" id="PF00361"/>
    </source>
</evidence>
<name>A0A378PZZ0_MORBO</name>
<dbReference type="GO" id="GO:0005886">
    <property type="term" value="C:plasma membrane"/>
    <property type="evidence" value="ECO:0007669"/>
    <property type="project" value="UniProtKB-SubCell"/>
</dbReference>
<dbReference type="AlphaFoldDB" id="A0A378PZZ0"/>
<keyword evidence="3 5" id="KW-1133">Transmembrane helix</keyword>
<dbReference type="EMBL" id="UGPZ01000003">
    <property type="protein sequence ID" value="STY94059.1"/>
    <property type="molecule type" value="Genomic_DNA"/>
</dbReference>
<sequence length="493" mass="52825">MQYSFMALLSSFAPMVAVAITALVVMLAIAFKRSHFWSATLSVVGLNIALLCLGLQAFDKWVVDYVVSPLFVIDGFAQFNMAVVLITALGSCTLAYGYFETLKDNKDELYLLILIATLGAMLMTSATHLASFFMSLELLSVPMYGMLAYTFLRSRSLEAGLKYLILSATASATLLMGMAFIFADTGVLKFGGLFDVMMNRTYLSPLLVVGAVMMLVAVAFKLSAAPFHSWAGDVYEGAPAPITAFLASVSKVAMMALAIRFFTTSAVPLLPSFESALVVMIVLSVVAGNVLAISQTNLKRLFAYSSIAHIGYALIALLSVGKGSTGVISVYMAVYALTSLGAFGVITLMSSPYKERGHTSVSGEADDMRFYQGLFWRRPVLTAVLTMMLLSMAGIPLTAGFITKINVIFTAVQGMQFVLAGAIILGTAIGLYYYLKVLVGLYQKPKANLEFDAHGQWGIKAGGVMLLLITALIVLFGVFPNGLLQLAQLAVVG</sequence>
<feature type="transmembrane region" description="Helical" evidence="5">
    <location>
        <begin position="109"/>
        <end position="126"/>
    </location>
</feature>
<dbReference type="PANTHER" id="PTHR22773">
    <property type="entry name" value="NADH DEHYDROGENASE"/>
    <property type="match status" value="1"/>
</dbReference>
<keyword evidence="5" id="KW-0874">Quinone</keyword>
<feature type="transmembrane region" description="Helical" evidence="5">
    <location>
        <begin position="36"/>
        <end position="58"/>
    </location>
</feature>
<evidence type="ECO:0000256" key="6">
    <source>
        <dbReference type="RuleBase" id="RU000320"/>
    </source>
</evidence>
<keyword evidence="2 5" id="KW-0812">Transmembrane</keyword>
<keyword evidence="5" id="KW-0813">Transport</keyword>
<keyword evidence="5" id="KW-1278">Translocase</keyword>
<feature type="transmembrane region" description="Helical" evidence="5">
    <location>
        <begin position="202"/>
        <end position="222"/>
    </location>
</feature>
<dbReference type="InterPro" id="IPR001750">
    <property type="entry name" value="ND/Mrp_TM"/>
</dbReference>
<gene>
    <name evidence="5 8" type="primary">nuoN</name>
    <name evidence="8" type="ORF">NCTC9426_02795</name>
</gene>
<dbReference type="EC" id="7.1.1.-" evidence="5"/>
<evidence type="ECO:0000256" key="5">
    <source>
        <dbReference type="HAMAP-Rule" id="MF_00445"/>
    </source>
</evidence>
<keyword evidence="5" id="KW-0830">Ubiquinone</keyword>
<keyword evidence="5" id="KW-0520">NAD</keyword>
<dbReference type="GO" id="GO:0042773">
    <property type="term" value="P:ATP synthesis coupled electron transport"/>
    <property type="evidence" value="ECO:0007669"/>
    <property type="project" value="InterPro"/>
</dbReference>
<dbReference type="GO" id="GO:0048038">
    <property type="term" value="F:quinone binding"/>
    <property type="evidence" value="ECO:0007669"/>
    <property type="project" value="UniProtKB-KW"/>
</dbReference>
<feature type="transmembrane region" description="Helical" evidence="5">
    <location>
        <begin position="242"/>
        <end position="263"/>
    </location>
</feature>
<dbReference type="GO" id="GO:0012505">
    <property type="term" value="C:endomembrane system"/>
    <property type="evidence" value="ECO:0007669"/>
    <property type="project" value="UniProtKB-SubCell"/>
</dbReference>
<dbReference type="NCBIfam" id="TIGR01770">
    <property type="entry name" value="NDH_I_N"/>
    <property type="match status" value="1"/>
</dbReference>
<dbReference type="HAMAP" id="MF_00445">
    <property type="entry name" value="NDH1_NuoN_1"/>
    <property type="match status" value="1"/>
</dbReference>
<evidence type="ECO:0000313" key="8">
    <source>
        <dbReference type="EMBL" id="STY94059.1"/>
    </source>
</evidence>
<dbReference type="Proteomes" id="UP000254133">
    <property type="component" value="Unassembled WGS sequence"/>
</dbReference>
<organism evidence="8 9">
    <name type="scientific">Moraxella bovis</name>
    <dbReference type="NCBI Taxonomy" id="476"/>
    <lineage>
        <taxon>Bacteria</taxon>
        <taxon>Pseudomonadati</taxon>
        <taxon>Pseudomonadota</taxon>
        <taxon>Gammaproteobacteria</taxon>
        <taxon>Moraxellales</taxon>
        <taxon>Moraxellaceae</taxon>
        <taxon>Moraxella</taxon>
    </lineage>
</organism>
<protein>
    <recommendedName>
        <fullName evidence="5">NADH-quinone oxidoreductase subunit N</fullName>
        <ecNumber evidence="5">7.1.1.-</ecNumber>
    </recommendedName>
    <alternativeName>
        <fullName evidence="5">NADH dehydrogenase I subunit N</fullName>
    </alternativeName>
    <alternativeName>
        <fullName evidence="5">NDH-1 subunit N</fullName>
    </alternativeName>
</protein>
<feature type="transmembrane region" description="Helical" evidence="5">
    <location>
        <begin position="456"/>
        <end position="479"/>
    </location>
</feature>
<comment type="subcellular location">
    <subcellularLocation>
        <location evidence="5">Cell membrane</location>
        <topology evidence="5">Multi-pass membrane protein</topology>
    </subcellularLocation>
    <subcellularLocation>
        <location evidence="1">Endomembrane system</location>
        <topology evidence="1">Multi-pass membrane protein</topology>
    </subcellularLocation>
    <subcellularLocation>
        <location evidence="6">Membrane</location>
        <topology evidence="6">Multi-pass membrane protein</topology>
    </subcellularLocation>
</comment>
<keyword evidence="5" id="KW-1003">Cell membrane</keyword>
<evidence type="ECO:0000256" key="2">
    <source>
        <dbReference type="ARBA" id="ARBA00022692"/>
    </source>
</evidence>
<reference evidence="8 9" key="1">
    <citation type="submission" date="2018-06" db="EMBL/GenBank/DDBJ databases">
        <authorList>
            <consortium name="Pathogen Informatics"/>
            <person name="Doyle S."/>
        </authorList>
    </citation>
    <scope>NUCLEOTIDE SEQUENCE [LARGE SCALE GENOMIC DNA]</scope>
    <source>
        <strain evidence="8 9">NCTC9426</strain>
    </source>
</reference>
<comment type="subunit">
    <text evidence="5">NDH-1 is composed of 14 different subunits. Subunits NuoA, H, J, K, L, M, N constitute the membrane sector of the complex.</text>
</comment>
<accession>A0A378PZZ0</accession>
<keyword evidence="4 5" id="KW-0472">Membrane</keyword>
<keyword evidence="8" id="KW-0560">Oxidoreductase</keyword>
<feature type="transmembrane region" description="Helical" evidence="5">
    <location>
        <begin position="380"/>
        <end position="402"/>
    </location>
</feature>
<feature type="transmembrane region" description="Helical" evidence="5">
    <location>
        <begin position="414"/>
        <end position="435"/>
    </location>
</feature>